<evidence type="ECO:0000256" key="2">
    <source>
        <dbReference type="ARBA" id="ARBA00022448"/>
    </source>
</evidence>
<gene>
    <name evidence="12" type="ORF">BST83_00850</name>
</gene>
<dbReference type="InterPro" id="IPR000531">
    <property type="entry name" value="Beta-barrel_TonB"/>
</dbReference>
<reference evidence="12 13" key="1">
    <citation type="submission" date="2016-11" db="EMBL/GenBank/DDBJ databases">
        <title>Trade-off between light-utilization and light-protection in marine flavobacteria.</title>
        <authorList>
            <person name="Kumagai Y."/>
        </authorList>
    </citation>
    <scope>NUCLEOTIDE SEQUENCE [LARGE SCALE GENOMIC DNA]</scope>
    <source>
        <strain evidence="12 13">ATCC 700397</strain>
    </source>
</reference>
<keyword evidence="5 9" id="KW-0798">TonB box</keyword>
<dbReference type="InterPro" id="IPR023997">
    <property type="entry name" value="TonB-dep_OMP_SusC/RagA_CS"/>
</dbReference>
<dbReference type="GO" id="GO:0009279">
    <property type="term" value="C:cell outer membrane"/>
    <property type="evidence" value="ECO:0007669"/>
    <property type="project" value="UniProtKB-SubCell"/>
</dbReference>
<dbReference type="InterPro" id="IPR023996">
    <property type="entry name" value="TonB-dep_OMP_SusC/RagA"/>
</dbReference>
<feature type="domain" description="TonB-dependent receptor-like beta-barrel" evidence="10">
    <location>
        <begin position="478"/>
        <end position="821"/>
    </location>
</feature>
<dbReference type="AlphaFoldDB" id="A0A2S7L238"/>
<evidence type="ECO:0000256" key="1">
    <source>
        <dbReference type="ARBA" id="ARBA00004571"/>
    </source>
</evidence>
<dbReference type="InterPro" id="IPR036942">
    <property type="entry name" value="Beta-barrel_TonB_sf"/>
</dbReference>
<evidence type="ECO:0000256" key="4">
    <source>
        <dbReference type="ARBA" id="ARBA00022692"/>
    </source>
</evidence>
<keyword evidence="6 8" id="KW-0472">Membrane</keyword>
<dbReference type="InterPro" id="IPR008969">
    <property type="entry name" value="CarboxyPept-like_regulatory"/>
</dbReference>
<protein>
    <recommendedName>
        <fullName evidence="14">SusC/RagA family TonB-linked outer membrane protein</fullName>
    </recommendedName>
</protein>
<evidence type="ECO:0000313" key="12">
    <source>
        <dbReference type="EMBL" id="PQB08937.1"/>
    </source>
</evidence>
<feature type="domain" description="TonB-dependent receptor plug" evidence="11">
    <location>
        <begin position="206"/>
        <end position="307"/>
    </location>
</feature>
<keyword evidence="13" id="KW-1185">Reference proteome</keyword>
<comment type="subcellular location">
    <subcellularLocation>
        <location evidence="1 8">Cell outer membrane</location>
        <topology evidence="1 8">Multi-pass membrane protein</topology>
    </subcellularLocation>
</comment>
<evidence type="ECO:0008006" key="14">
    <source>
        <dbReference type="Google" id="ProtNLM"/>
    </source>
</evidence>
<dbReference type="InterPro" id="IPR039426">
    <property type="entry name" value="TonB-dep_rcpt-like"/>
</dbReference>
<dbReference type="Pfam" id="PF07715">
    <property type="entry name" value="Plug"/>
    <property type="match status" value="1"/>
</dbReference>
<dbReference type="Pfam" id="PF00593">
    <property type="entry name" value="TonB_dep_Rec_b-barrel"/>
    <property type="match status" value="1"/>
</dbReference>
<dbReference type="EMBL" id="MQUA01000004">
    <property type="protein sequence ID" value="PQB08937.1"/>
    <property type="molecule type" value="Genomic_DNA"/>
</dbReference>
<evidence type="ECO:0000256" key="5">
    <source>
        <dbReference type="ARBA" id="ARBA00023077"/>
    </source>
</evidence>
<accession>A0A2S7L238</accession>
<keyword evidence="4 8" id="KW-0812">Transmembrane</keyword>
<evidence type="ECO:0000256" key="9">
    <source>
        <dbReference type="RuleBase" id="RU003357"/>
    </source>
</evidence>
<evidence type="ECO:0000313" key="13">
    <source>
        <dbReference type="Proteomes" id="UP000239522"/>
    </source>
</evidence>
<dbReference type="SUPFAM" id="SSF56935">
    <property type="entry name" value="Porins"/>
    <property type="match status" value="1"/>
</dbReference>
<dbReference type="Pfam" id="PF13715">
    <property type="entry name" value="CarbopepD_reg_2"/>
    <property type="match status" value="1"/>
</dbReference>
<dbReference type="Gene3D" id="2.170.130.10">
    <property type="entry name" value="TonB-dependent receptor, plug domain"/>
    <property type="match status" value="1"/>
</dbReference>
<evidence type="ECO:0000259" key="11">
    <source>
        <dbReference type="Pfam" id="PF07715"/>
    </source>
</evidence>
<dbReference type="SUPFAM" id="SSF49464">
    <property type="entry name" value="Carboxypeptidase regulatory domain-like"/>
    <property type="match status" value="1"/>
</dbReference>
<name>A0A2S7L238_9FLAO</name>
<dbReference type="Gene3D" id="2.60.40.1120">
    <property type="entry name" value="Carboxypeptidase-like, regulatory domain"/>
    <property type="match status" value="1"/>
</dbReference>
<keyword evidence="3 8" id="KW-1134">Transmembrane beta strand</keyword>
<keyword evidence="2 8" id="KW-0813">Transport</keyword>
<dbReference type="InterPro" id="IPR012910">
    <property type="entry name" value="Plug_dom"/>
</dbReference>
<comment type="caution">
    <text evidence="12">The sequence shown here is derived from an EMBL/GenBank/DDBJ whole genome shotgun (WGS) entry which is preliminary data.</text>
</comment>
<dbReference type="Proteomes" id="UP000239522">
    <property type="component" value="Unassembled WGS sequence"/>
</dbReference>
<evidence type="ECO:0000256" key="7">
    <source>
        <dbReference type="ARBA" id="ARBA00023237"/>
    </source>
</evidence>
<dbReference type="PROSITE" id="PS52016">
    <property type="entry name" value="TONB_DEPENDENT_REC_3"/>
    <property type="match status" value="1"/>
</dbReference>
<dbReference type="NCBIfam" id="TIGR04057">
    <property type="entry name" value="SusC_RagA_signa"/>
    <property type="match status" value="1"/>
</dbReference>
<dbReference type="Gene3D" id="2.40.170.20">
    <property type="entry name" value="TonB-dependent receptor, beta-barrel domain"/>
    <property type="match status" value="1"/>
</dbReference>
<keyword evidence="7 8" id="KW-0998">Cell outer membrane</keyword>
<evidence type="ECO:0000259" key="10">
    <source>
        <dbReference type="Pfam" id="PF00593"/>
    </source>
</evidence>
<organism evidence="12 13">
    <name type="scientific">Polaribacter filamentus</name>
    <dbReference type="NCBI Taxonomy" id="53483"/>
    <lineage>
        <taxon>Bacteria</taxon>
        <taxon>Pseudomonadati</taxon>
        <taxon>Bacteroidota</taxon>
        <taxon>Flavobacteriia</taxon>
        <taxon>Flavobacteriales</taxon>
        <taxon>Flavobacteriaceae</taxon>
    </lineage>
</organism>
<dbReference type="InterPro" id="IPR037066">
    <property type="entry name" value="Plug_dom_sf"/>
</dbReference>
<proteinExistence type="inferred from homology"/>
<evidence type="ECO:0000256" key="3">
    <source>
        <dbReference type="ARBA" id="ARBA00022452"/>
    </source>
</evidence>
<sequence>MFVAVFALQANTTYTQKTKVSLNLINVPVRQVIEEIESKTDFKFVYKIKDVNLNRKITVNANKKLVTSVLENIFSGTNTTYRILDTQISLVEKDIIEAYKDIDNVSVQQSKISGSVTDTYGNPIPGVSILIKKSTRGTVSDFDGKFTLLMSPGDKTLVFSSIGFKTKEVEVGNQTTISVVLKDDTEGLDEVVVIGYAAVSRDKILGALGTVKAEEIVQATPTSPFDAVQGRLSGVQILSNGGPGAGFDIKIRGTSTFSAGGTEPLYVVDGQQLDNIDNIDPSDIASLEILKDGATAAIYGSRAANGVVLITTKTGKSGEFSLDVNATTAVTNLIGGLALPNSNERRLYERLRTNPDNLRTADLDSLSLLQRNSINSQDLITRMGVRQLFNVALSGGGEKSKFYWNTSILEEEGVIVNSSYKRISSLLKIDLTPSKKFKVGTKINLTYEEQKGLNESNVFNSLISTVPTFPIFEPDGSYSPRLGGRRNAVAEANLGKRNTRNFRAQLFNYAQYNFFPTLSIKSTLGINYRYNQFDGFRPTILEREFPRGERDTRLSYDIQQENFINYKEDFGKHTLSAFAGMQIQKYSREEFDVRSNFVSDDIQTFNNIDPTTFSLDVGENSKNNLFSLFGGINYDFDNKYLFAATVRRDGSSRFGDNKEYGFFPSASVGWRVSSENFMEGVDFIDNLLLSANYGVTGNERIGNYEFGGAYSPGAIYNGISGVVPTRLGNPDLGWESTTQTNIGITLNMFKKRLNFNADFWRKDTSDLLASVPLPEETGFSGIRQNIGAIRNEGIDLSLSGTLIKNENFSWKSAFNITFLRNEVLELAGGTSFQSGDYIIEEGESLGNIYGFKNLGVYQYDESNAYTDTGIRLTPNFDGDGAFVDYSLNGQDYTGSVTQLRNAGRTLEGGDIIWDDIDGDFDITATDRQVIGNGVATMFGGFSNDFKYKNFGMSILFDYSFGQDIWRRYDELRNDLNSGNETPGPDRINGSWREQGDITVYPRMNRVPQNRERPNSFFVTSGDFIKLRFVNFTYDMPKTFTQKVNWLKTMSLNLSFNNIATWTNYIGYNPELGSRGNPLQPGVDNLRYPNKTDIILGLRVKF</sequence>
<evidence type="ECO:0000256" key="8">
    <source>
        <dbReference type="PROSITE-ProRule" id="PRU01360"/>
    </source>
</evidence>
<evidence type="ECO:0000256" key="6">
    <source>
        <dbReference type="ARBA" id="ARBA00023136"/>
    </source>
</evidence>
<comment type="similarity">
    <text evidence="8 9">Belongs to the TonB-dependent receptor family.</text>
</comment>
<dbReference type="NCBIfam" id="TIGR04056">
    <property type="entry name" value="OMP_RagA_SusC"/>
    <property type="match status" value="1"/>
</dbReference>